<name>A0AAV4MWG0_CAEEX</name>
<proteinExistence type="predicted"/>
<dbReference type="Pfam" id="PF00078">
    <property type="entry name" value="RVT_1"/>
    <property type="match status" value="1"/>
</dbReference>
<dbReference type="Proteomes" id="UP001054945">
    <property type="component" value="Unassembled WGS sequence"/>
</dbReference>
<dbReference type="PROSITE" id="PS50878">
    <property type="entry name" value="RT_POL"/>
    <property type="match status" value="1"/>
</dbReference>
<dbReference type="EMBL" id="BPLR01002611">
    <property type="protein sequence ID" value="GIX75701.1"/>
    <property type="molecule type" value="Genomic_DNA"/>
</dbReference>
<dbReference type="AlphaFoldDB" id="A0AAV4MWG0"/>
<comment type="caution">
    <text evidence="2">The sequence shown here is derived from an EMBL/GenBank/DDBJ whole genome shotgun (WGS) entry which is preliminary data.</text>
</comment>
<gene>
    <name evidence="2" type="ORF">CEXT_783531</name>
</gene>
<dbReference type="InterPro" id="IPR000477">
    <property type="entry name" value="RT_dom"/>
</dbReference>
<protein>
    <recommendedName>
        <fullName evidence="1">Reverse transcriptase domain-containing protein</fullName>
    </recommendedName>
</protein>
<reference evidence="2 3" key="1">
    <citation type="submission" date="2021-06" db="EMBL/GenBank/DDBJ databases">
        <title>Caerostris extrusa draft genome.</title>
        <authorList>
            <person name="Kono N."/>
            <person name="Arakawa K."/>
        </authorList>
    </citation>
    <scope>NUCLEOTIDE SEQUENCE [LARGE SCALE GENOMIC DNA]</scope>
</reference>
<organism evidence="2 3">
    <name type="scientific">Caerostris extrusa</name>
    <name type="common">Bark spider</name>
    <name type="synonym">Caerostris bankana</name>
    <dbReference type="NCBI Taxonomy" id="172846"/>
    <lineage>
        <taxon>Eukaryota</taxon>
        <taxon>Metazoa</taxon>
        <taxon>Ecdysozoa</taxon>
        <taxon>Arthropoda</taxon>
        <taxon>Chelicerata</taxon>
        <taxon>Arachnida</taxon>
        <taxon>Araneae</taxon>
        <taxon>Araneomorphae</taxon>
        <taxon>Entelegynae</taxon>
        <taxon>Araneoidea</taxon>
        <taxon>Araneidae</taxon>
        <taxon>Caerostris</taxon>
    </lineage>
</organism>
<accession>A0AAV4MWG0</accession>
<evidence type="ECO:0000313" key="3">
    <source>
        <dbReference type="Proteomes" id="UP001054945"/>
    </source>
</evidence>
<feature type="domain" description="Reverse transcriptase" evidence="1">
    <location>
        <begin position="1"/>
        <end position="106"/>
    </location>
</feature>
<sequence length="106" mass="12044">MALVKYQTTPFECVQLQDGLPQGSVTSRTMFNIMINDLICNLTKISGIKCQNFAANIVFYTTSADISDLNNRVNEGMRALKDWCSENVITFNSDKTLPVVYFDYRK</sequence>
<evidence type="ECO:0000313" key="2">
    <source>
        <dbReference type="EMBL" id="GIX75701.1"/>
    </source>
</evidence>
<keyword evidence="3" id="KW-1185">Reference proteome</keyword>
<evidence type="ECO:0000259" key="1">
    <source>
        <dbReference type="PROSITE" id="PS50878"/>
    </source>
</evidence>